<feature type="domain" description="Peptidase S1" evidence="2">
    <location>
        <begin position="113"/>
        <end position="349"/>
    </location>
</feature>
<reference evidence="3 4" key="1">
    <citation type="submission" date="2024-08" db="EMBL/GenBank/DDBJ databases">
        <authorList>
            <person name="Will J Nash"/>
            <person name="Angela Man"/>
            <person name="Seanna McTaggart"/>
            <person name="Kendall Baker"/>
            <person name="Tom Barker"/>
            <person name="Leah Catchpole"/>
            <person name="Alex Durrant"/>
            <person name="Karim Gharbi"/>
            <person name="Naomi Irish"/>
            <person name="Gemy Kaithakottil"/>
            <person name="Debby Ku"/>
            <person name="Aaliyah Providence"/>
            <person name="Felix Shaw"/>
            <person name="David Swarbreck"/>
            <person name="Chris Watkins"/>
            <person name="Ann M. McCartney"/>
            <person name="Giulio Formenti"/>
            <person name="Alice Mouton"/>
            <person name="Noel Vella"/>
            <person name="Bjorn M von Reumont"/>
            <person name="Adriana Vella"/>
            <person name="Wilfried Haerty"/>
        </authorList>
    </citation>
    <scope>NUCLEOTIDE SEQUENCE [LARGE SCALE GENOMIC DNA]</scope>
</reference>
<dbReference type="InterPro" id="IPR009003">
    <property type="entry name" value="Peptidase_S1_PA"/>
</dbReference>
<sequence length="349" mass="39177">MFFILPILIYCIFIPNIANQTRHFFDGTYSIDSIDCPNNKKCIFLELCPVVLNLMNQNLLPVHRFRQAICGYESTKPKVCCNTNNNNVNPFFIQEDSGYNSRLNSILECGRSFVPGDVLNSVGVYPFAARIGFKSNTGETKYPCSGTILNKWTILTTASCALAKSIDYKLDSVLVGEFNAETDSDCNTQRLNISYVIKHPNYQAETFANNIAMLRLKEPIQYTVTAQPVCLLPRDRYINVGVTSVLVGWGKMVNQRAQPCMQQSVTMTILSNEQCTSYYNQGLSVELCAIGREMPCSGYSGSPLLFKYGDAPYFLLGILSYGSNCSTITNFPSVFVNIQRHIRWILENC</sequence>
<keyword evidence="4" id="KW-1185">Reference proteome</keyword>
<evidence type="ECO:0000259" key="2">
    <source>
        <dbReference type="PROSITE" id="PS50240"/>
    </source>
</evidence>
<dbReference type="InterPro" id="IPR051333">
    <property type="entry name" value="CLIP_Serine_Protease"/>
</dbReference>
<dbReference type="PRINTS" id="PR00722">
    <property type="entry name" value="CHYMOTRYPSIN"/>
</dbReference>
<evidence type="ECO:0000313" key="3">
    <source>
        <dbReference type="EMBL" id="CAL7939516.1"/>
    </source>
</evidence>
<dbReference type="Proteomes" id="UP001642520">
    <property type="component" value="Unassembled WGS sequence"/>
</dbReference>
<protein>
    <recommendedName>
        <fullName evidence="2">Peptidase S1 domain-containing protein</fullName>
    </recommendedName>
</protein>
<dbReference type="PANTHER" id="PTHR24260:SF145">
    <property type="entry name" value="FI17609P1-RELATED"/>
    <property type="match status" value="1"/>
</dbReference>
<dbReference type="SUPFAM" id="SSF50494">
    <property type="entry name" value="Trypsin-like serine proteases"/>
    <property type="match status" value="1"/>
</dbReference>
<organism evidence="3 4">
    <name type="scientific">Xylocopa violacea</name>
    <name type="common">Violet carpenter bee</name>
    <name type="synonym">Apis violacea</name>
    <dbReference type="NCBI Taxonomy" id="135666"/>
    <lineage>
        <taxon>Eukaryota</taxon>
        <taxon>Metazoa</taxon>
        <taxon>Ecdysozoa</taxon>
        <taxon>Arthropoda</taxon>
        <taxon>Hexapoda</taxon>
        <taxon>Insecta</taxon>
        <taxon>Pterygota</taxon>
        <taxon>Neoptera</taxon>
        <taxon>Endopterygota</taxon>
        <taxon>Hymenoptera</taxon>
        <taxon>Apocrita</taxon>
        <taxon>Aculeata</taxon>
        <taxon>Apoidea</taxon>
        <taxon>Anthophila</taxon>
        <taxon>Apidae</taxon>
        <taxon>Xylocopa</taxon>
        <taxon>Xylocopa</taxon>
    </lineage>
</organism>
<dbReference type="SMART" id="SM00020">
    <property type="entry name" value="Tryp_SPc"/>
    <property type="match status" value="1"/>
</dbReference>
<feature type="chain" id="PRO_5045512563" description="Peptidase S1 domain-containing protein" evidence="1">
    <location>
        <begin position="19"/>
        <end position="349"/>
    </location>
</feature>
<proteinExistence type="predicted"/>
<dbReference type="EMBL" id="CAXAJV020001290">
    <property type="protein sequence ID" value="CAL7939516.1"/>
    <property type="molecule type" value="Genomic_DNA"/>
</dbReference>
<evidence type="ECO:0000256" key="1">
    <source>
        <dbReference type="SAM" id="SignalP"/>
    </source>
</evidence>
<dbReference type="Gene3D" id="2.40.10.10">
    <property type="entry name" value="Trypsin-like serine proteases"/>
    <property type="match status" value="2"/>
</dbReference>
<name>A0ABP1NGX8_XYLVO</name>
<feature type="signal peptide" evidence="1">
    <location>
        <begin position="1"/>
        <end position="18"/>
    </location>
</feature>
<comment type="caution">
    <text evidence="3">The sequence shown here is derived from an EMBL/GenBank/DDBJ whole genome shotgun (WGS) entry which is preliminary data.</text>
</comment>
<dbReference type="InterPro" id="IPR001254">
    <property type="entry name" value="Trypsin_dom"/>
</dbReference>
<dbReference type="PROSITE" id="PS50240">
    <property type="entry name" value="TRYPSIN_DOM"/>
    <property type="match status" value="1"/>
</dbReference>
<dbReference type="InterPro" id="IPR001314">
    <property type="entry name" value="Peptidase_S1A"/>
</dbReference>
<evidence type="ECO:0000313" key="4">
    <source>
        <dbReference type="Proteomes" id="UP001642520"/>
    </source>
</evidence>
<dbReference type="Pfam" id="PF00089">
    <property type="entry name" value="Trypsin"/>
    <property type="match status" value="1"/>
</dbReference>
<dbReference type="PANTHER" id="PTHR24260">
    <property type="match status" value="1"/>
</dbReference>
<dbReference type="InterPro" id="IPR043504">
    <property type="entry name" value="Peptidase_S1_PA_chymotrypsin"/>
</dbReference>
<accession>A0ABP1NGX8</accession>
<gene>
    <name evidence="3" type="ORF">XYLVIOL_LOCUS3933</name>
</gene>
<dbReference type="CDD" id="cd00190">
    <property type="entry name" value="Tryp_SPc"/>
    <property type="match status" value="1"/>
</dbReference>
<keyword evidence="1" id="KW-0732">Signal</keyword>